<reference evidence="8" key="1">
    <citation type="journal article" date="2023" name="DNA Res.">
        <title>Chromosome-level genome assembly of Phrynocephalus forsythii using third-generation DNA sequencing and Hi-C analysis.</title>
        <authorList>
            <person name="Qi Y."/>
            <person name="Zhao W."/>
            <person name="Zhao Y."/>
            <person name="Niu C."/>
            <person name="Cao S."/>
            <person name="Zhang Y."/>
        </authorList>
    </citation>
    <scope>NUCLEOTIDE SEQUENCE</scope>
    <source>
        <tissue evidence="8">Muscle</tissue>
    </source>
</reference>
<dbReference type="OrthoDB" id="331602at2759"/>
<evidence type="ECO:0000256" key="5">
    <source>
        <dbReference type="ARBA" id="ARBA00023242"/>
    </source>
</evidence>
<dbReference type="Pfam" id="PF05557">
    <property type="entry name" value="MAD"/>
    <property type="match status" value="1"/>
</dbReference>
<dbReference type="GO" id="GO:0007094">
    <property type="term" value="P:mitotic spindle assembly checkpoint signaling"/>
    <property type="evidence" value="ECO:0007669"/>
    <property type="project" value="InterPro"/>
</dbReference>
<comment type="similarity">
    <text evidence="2">Belongs to the MAD1 family.</text>
</comment>
<gene>
    <name evidence="8" type="ORF">JRQ81_010314</name>
</gene>
<dbReference type="FunFam" id="1.20.5.170:FF:000051">
    <property type="entry name" value="mitotic spindle assembly checkpoint protein MAD1"/>
    <property type="match status" value="1"/>
</dbReference>
<organism evidence="8 9">
    <name type="scientific">Phrynocephalus forsythii</name>
    <dbReference type="NCBI Taxonomy" id="171643"/>
    <lineage>
        <taxon>Eukaryota</taxon>
        <taxon>Metazoa</taxon>
        <taxon>Chordata</taxon>
        <taxon>Craniata</taxon>
        <taxon>Vertebrata</taxon>
        <taxon>Euteleostomi</taxon>
        <taxon>Lepidosauria</taxon>
        <taxon>Squamata</taxon>
        <taxon>Bifurcata</taxon>
        <taxon>Unidentata</taxon>
        <taxon>Episquamata</taxon>
        <taxon>Toxicofera</taxon>
        <taxon>Iguania</taxon>
        <taxon>Acrodonta</taxon>
        <taxon>Agamidae</taxon>
        <taxon>Agaminae</taxon>
        <taxon>Phrynocephalus</taxon>
    </lineage>
</organism>
<proteinExistence type="inferred from homology"/>
<dbReference type="PANTHER" id="PTHR23168">
    <property type="entry name" value="MITOTIC SPINDLE ASSEMBLY CHECKPOINT PROTEIN MAD1 MITOTIC ARREST DEFICIENT-LIKE PROTEIN 1"/>
    <property type="match status" value="1"/>
</dbReference>
<evidence type="ECO:0000256" key="4">
    <source>
        <dbReference type="ARBA" id="ARBA00022776"/>
    </source>
</evidence>
<dbReference type="GO" id="GO:0005635">
    <property type="term" value="C:nuclear envelope"/>
    <property type="evidence" value="ECO:0007669"/>
    <property type="project" value="TreeGrafter"/>
</dbReference>
<keyword evidence="4" id="KW-0498">Mitosis</keyword>
<dbReference type="Gene3D" id="3.30.457.60">
    <property type="match status" value="1"/>
</dbReference>
<dbReference type="GO" id="GO:0051315">
    <property type="term" value="P:attachment of mitotic spindle microtubules to kinetochore"/>
    <property type="evidence" value="ECO:0007669"/>
    <property type="project" value="TreeGrafter"/>
</dbReference>
<evidence type="ECO:0000256" key="1">
    <source>
        <dbReference type="ARBA" id="ARBA00004123"/>
    </source>
</evidence>
<keyword evidence="6" id="KW-0131">Cell cycle</keyword>
<name>A0A9Q0X8W3_9SAUR</name>
<evidence type="ECO:0000256" key="7">
    <source>
        <dbReference type="SAM" id="Coils"/>
    </source>
</evidence>
<comment type="subcellular location">
    <subcellularLocation>
        <location evidence="1">Nucleus</location>
    </subcellularLocation>
</comment>
<dbReference type="Gene3D" id="1.20.5.170">
    <property type="match status" value="1"/>
</dbReference>
<evidence type="ECO:0000256" key="6">
    <source>
        <dbReference type="ARBA" id="ARBA00023306"/>
    </source>
</evidence>
<sequence>MWLYARLWYQSIASIQQCEYLEGESHKTQLKKQLESAELKNQRLKEVFQAKIQEFRKVCYKLTGYQIDMTTENQYRLTSIYAEHQEDCLIFKACSWFAETSAVQDCALAQPEFRINSLD</sequence>
<dbReference type="PANTHER" id="PTHR23168:SF0">
    <property type="entry name" value="MITOTIC SPINDLE ASSEMBLY CHECKPOINT PROTEIN MAD1"/>
    <property type="match status" value="1"/>
</dbReference>
<dbReference type="GO" id="GO:0000776">
    <property type="term" value="C:kinetochore"/>
    <property type="evidence" value="ECO:0007669"/>
    <property type="project" value="TreeGrafter"/>
</dbReference>
<keyword evidence="7" id="KW-0175">Coiled coil</keyword>
<keyword evidence="5" id="KW-0539">Nucleus</keyword>
<evidence type="ECO:0000313" key="9">
    <source>
        <dbReference type="Proteomes" id="UP001142489"/>
    </source>
</evidence>
<comment type="caution">
    <text evidence="8">The sequence shown here is derived from an EMBL/GenBank/DDBJ whole genome shotgun (WGS) entry which is preliminary data.</text>
</comment>
<evidence type="ECO:0000256" key="2">
    <source>
        <dbReference type="ARBA" id="ARBA00008029"/>
    </source>
</evidence>
<accession>A0A9Q0X8W3</accession>
<evidence type="ECO:0000256" key="3">
    <source>
        <dbReference type="ARBA" id="ARBA00022618"/>
    </source>
</evidence>
<evidence type="ECO:0000313" key="8">
    <source>
        <dbReference type="EMBL" id="KAJ7305948.1"/>
    </source>
</evidence>
<keyword evidence="9" id="KW-1185">Reference proteome</keyword>
<dbReference type="Proteomes" id="UP001142489">
    <property type="component" value="Unassembled WGS sequence"/>
</dbReference>
<dbReference type="GO" id="GO:0051301">
    <property type="term" value="P:cell division"/>
    <property type="evidence" value="ECO:0007669"/>
    <property type="project" value="UniProtKB-KW"/>
</dbReference>
<keyword evidence="3" id="KW-0132">Cell division</keyword>
<feature type="coiled-coil region" evidence="7">
    <location>
        <begin position="27"/>
        <end position="54"/>
    </location>
</feature>
<dbReference type="GO" id="GO:0072686">
    <property type="term" value="C:mitotic spindle"/>
    <property type="evidence" value="ECO:0007669"/>
    <property type="project" value="TreeGrafter"/>
</dbReference>
<protein>
    <submittedName>
        <fullName evidence="8">Uncharacterized protein</fullName>
    </submittedName>
</protein>
<dbReference type="AlphaFoldDB" id="A0A9Q0X8W3"/>
<dbReference type="InterPro" id="IPR008672">
    <property type="entry name" value="Mad1"/>
</dbReference>
<dbReference type="EMBL" id="JAPFRF010000021">
    <property type="protein sequence ID" value="KAJ7305948.1"/>
    <property type="molecule type" value="Genomic_DNA"/>
</dbReference>